<dbReference type="EMBL" id="CP036426">
    <property type="protein sequence ID" value="QDV35541.1"/>
    <property type="molecule type" value="Genomic_DNA"/>
</dbReference>
<dbReference type="InterPro" id="IPR001451">
    <property type="entry name" value="Hexapep"/>
</dbReference>
<name>A0A518H3W7_9BACT</name>
<evidence type="ECO:0000313" key="2">
    <source>
        <dbReference type="Proteomes" id="UP000317835"/>
    </source>
</evidence>
<dbReference type="EC" id="2.3.1.89" evidence="1"/>
<organism evidence="1 2">
    <name type="scientific">Tautonia plasticadhaerens</name>
    <dbReference type="NCBI Taxonomy" id="2527974"/>
    <lineage>
        <taxon>Bacteria</taxon>
        <taxon>Pseudomonadati</taxon>
        <taxon>Planctomycetota</taxon>
        <taxon>Planctomycetia</taxon>
        <taxon>Isosphaerales</taxon>
        <taxon>Isosphaeraceae</taxon>
        <taxon>Tautonia</taxon>
    </lineage>
</organism>
<dbReference type="Pfam" id="PF00132">
    <property type="entry name" value="Hexapep"/>
    <property type="match status" value="1"/>
</dbReference>
<protein>
    <submittedName>
        <fullName evidence="1">2,3,4,5-tetrahydropyridine-2,6-dicarboxylate N-acetyltransferase</fullName>
        <ecNumber evidence="1">2.3.1.89</ecNumber>
    </submittedName>
</protein>
<gene>
    <name evidence="1" type="primary">dapH_2</name>
    <name evidence="1" type="ORF">ElP_34440</name>
</gene>
<dbReference type="AlphaFoldDB" id="A0A518H3W7"/>
<dbReference type="KEGG" id="tpla:ElP_34440"/>
<dbReference type="Gene3D" id="2.160.10.10">
    <property type="entry name" value="Hexapeptide repeat proteins"/>
    <property type="match status" value="1"/>
</dbReference>
<keyword evidence="2" id="KW-1185">Reference proteome</keyword>
<dbReference type="Proteomes" id="UP000317835">
    <property type="component" value="Chromosome"/>
</dbReference>
<dbReference type="SUPFAM" id="SSF51161">
    <property type="entry name" value="Trimeric LpxA-like enzymes"/>
    <property type="match status" value="1"/>
</dbReference>
<dbReference type="CDD" id="cd04645">
    <property type="entry name" value="LbH_gamma_CA_like"/>
    <property type="match status" value="1"/>
</dbReference>
<dbReference type="GO" id="GO:0047200">
    <property type="term" value="F:tetrahydrodipicolinate N-acetyltransferase activity"/>
    <property type="evidence" value="ECO:0007669"/>
    <property type="project" value="UniProtKB-EC"/>
</dbReference>
<proteinExistence type="predicted"/>
<dbReference type="PANTHER" id="PTHR13061:SF29">
    <property type="entry name" value="GAMMA CARBONIC ANHYDRASE-LIKE 1, MITOCHONDRIAL-RELATED"/>
    <property type="match status" value="1"/>
</dbReference>
<evidence type="ECO:0000313" key="1">
    <source>
        <dbReference type="EMBL" id="QDV35541.1"/>
    </source>
</evidence>
<dbReference type="InterPro" id="IPR050484">
    <property type="entry name" value="Transf_Hexapept/Carb_Anhydrase"/>
</dbReference>
<dbReference type="InterPro" id="IPR047324">
    <property type="entry name" value="LbH_gamma_CA-like"/>
</dbReference>
<accession>A0A518H3W7</accession>
<dbReference type="RefSeq" id="WP_231749761.1">
    <property type="nucleotide sequence ID" value="NZ_CP036426.1"/>
</dbReference>
<dbReference type="InterPro" id="IPR011004">
    <property type="entry name" value="Trimer_LpxA-like_sf"/>
</dbReference>
<dbReference type="PANTHER" id="PTHR13061">
    <property type="entry name" value="DYNACTIN SUBUNIT P25"/>
    <property type="match status" value="1"/>
</dbReference>
<keyword evidence="1" id="KW-0808">Transferase</keyword>
<keyword evidence="1" id="KW-0012">Acyltransferase</keyword>
<reference evidence="1 2" key="1">
    <citation type="submission" date="2019-02" db="EMBL/GenBank/DDBJ databases">
        <title>Deep-cultivation of Planctomycetes and their phenomic and genomic characterization uncovers novel biology.</title>
        <authorList>
            <person name="Wiegand S."/>
            <person name="Jogler M."/>
            <person name="Boedeker C."/>
            <person name="Pinto D."/>
            <person name="Vollmers J."/>
            <person name="Rivas-Marin E."/>
            <person name="Kohn T."/>
            <person name="Peeters S.H."/>
            <person name="Heuer A."/>
            <person name="Rast P."/>
            <person name="Oberbeckmann S."/>
            <person name="Bunk B."/>
            <person name="Jeske O."/>
            <person name="Meyerdierks A."/>
            <person name="Storesund J.E."/>
            <person name="Kallscheuer N."/>
            <person name="Luecker S."/>
            <person name="Lage O.M."/>
            <person name="Pohl T."/>
            <person name="Merkel B.J."/>
            <person name="Hornburger P."/>
            <person name="Mueller R.-W."/>
            <person name="Bruemmer F."/>
            <person name="Labrenz M."/>
            <person name="Spormann A.M."/>
            <person name="Op den Camp H."/>
            <person name="Overmann J."/>
            <person name="Amann R."/>
            <person name="Jetten M.S.M."/>
            <person name="Mascher T."/>
            <person name="Medema M.H."/>
            <person name="Devos D.P."/>
            <person name="Kaster A.-K."/>
            <person name="Ovreas L."/>
            <person name="Rohde M."/>
            <person name="Galperin M.Y."/>
            <person name="Jogler C."/>
        </authorList>
    </citation>
    <scope>NUCLEOTIDE SEQUENCE [LARGE SCALE GENOMIC DNA]</scope>
    <source>
        <strain evidence="1 2">ElP</strain>
    </source>
</reference>
<sequence length="118" mass="12537">MVHADPGVPCVIGRRVTVGHRAILHGCIVEDDCLIGMGAILLNGVRVGSGSVVGAGAMLTEGTEVPPDSLVLGVPGKVVRQVDEAMRGRIDHAWRHYVEEARRHRDGDFPIAPPTMKG</sequence>